<reference evidence="2 3" key="1">
    <citation type="submission" date="2016-03" db="EMBL/GenBank/DDBJ databases">
        <title>Complete genome sequence of Thermococcus gorgonarius.</title>
        <authorList>
            <person name="Oger P.M."/>
        </authorList>
    </citation>
    <scope>NUCLEOTIDE SEQUENCE [LARGE SCALE GENOMIC DNA]</scope>
    <source>
        <strain evidence="2 3">W-12</strain>
    </source>
</reference>
<dbReference type="GO" id="GO:0030246">
    <property type="term" value="F:carbohydrate binding"/>
    <property type="evidence" value="ECO:0007669"/>
    <property type="project" value="InterPro"/>
</dbReference>
<name>A0A2Z2M9Z3_THEGO</name>
<protein>
    <recommendedName>
        <fullName evidence="4">CARDB domain-containing protein</fullName>
    </recommendedName>
</protein>
<feature type="region of interest" description="Disordered" evidence="1">
    <location>
        <begin position="788"/>
        <end position="814"/>
    </location>
</feature>
<dbReference type="Proteomes" id="UP000250134">
    <property type="component" value="Chromosome"/>
</dbReference>
<dbReference type="Gene3D" id="2.60.40.10">
    <property type="entry name" value="Immunoglobulins"/>
    <property type="match status" value="1"/>
</dbReference>
<dbReference type="EMBL" id="CP014855">
    <property type="protein sequence ID" value="ASJ01332.1"/>
    <property type="molecule type" value="Genomic_DNA"/>
</dbReference>
<keyword evidence="3" id="KW-1185">Reference proteome</keyword>
<dbReference type="InterPro" id="IPR013784">
    <property type="entry name" value="Carb-bd-like_fold"/>
</dbReference>
<dbReference type="SUPFAM" id="SSF49452">
    <property type="entry name" value="Starch-binding domain-like"/>
    <property type="match status" value="1"/>
</dbReference>
<accession>A0A2Z2M9Z3</accession>
<gene>
    <name evidence="2" type="ORF">A3K92_07470</name>
</gene>
<dbReference type="InterPro" id="IPR027552">
    <property type="entry name" value="CGP_CTERM"/>
</dbReference>
<evidence type="ECO:0008006" key="4">
    <source>
        <dbReference type="Google" id="ProtNLM"/>
    </source>
</evidence>
<dbReference type="GeneID" id="69101928"/>
<dbReference type="RefSeq" id="WP_232460860.1">
    <property type="nucleotide sequence ID" value="NZ_CP014855.1"/>
</dbReference>
<dbReference type="InterPro" id="IPR013783">
    <property type="entry name" value="Ig-like_fold"/>
</dbReference>
<dbReference type="AlphaFoldDB" id="A0A2Z2M9Z3"/>
<evidence type="ECO:0000313" key="2">
    <source>
        <dbReference type="EMBL" id="ASJ01332.1"/>
    </source>
</evidence>
<dbReference type="KEGG" id="tgg:A3K92_07470"/>
<evidence type="ECO:0000313" key="3">
    <source>
        <dbReference type="Proteomes" id="UP000250134"/>
    </source>
</evidence>
<organism evidence="2 3">
    <name type="scientific">Thermococcus gorgonarius</name>
    <dbReference type="NCBI Taxonomy" id="71997"/>
    <lineage>
        <taxon>Archaea</taxon>
        <taxon>Methanobacteriati</taxon>
        <taxon>Methanobacteriota</taxon>
        <taxon>Thermococci</taxon>
        <taxon>Thermococcales</taxon>
        <taxon>Thermococcaceae</taxon>
        <taxon>Thermococcus</taxon>
    </lineage>
</organism>
<proteinExistence type="predicted"/>
<feature type="compositionally biased region" description="Low complexity" evidence="1">
    <location>
        <begin position="788"/>
        <end position="812"/>
    </location>
</feature>
<sequence length="837" mass="90799">MGWQNKIKVVGLILMLLASVTPGFLLPAKAQSVYEVQLEGEPSVLVDNATLVVNATHTLKLSITENGEPIADGVNVTLAWDSNNTDVFVQNTTVNGSVTFDNLKPTKAGTLYVFVNGTDTGVTLNVVPLEVTVTPGRIYQGQVVVVTVNVTAGGIPIQGADVSISSKTLKYLTENGTIEPYSYVSSTNSSGTSIITLWTPTLDFLQVTVSYRGAEKHETIEVIPAPPSKRVQVYGWARKFIKYYDFTGQEYYEGTLERVPGAYIFAKIETVNLQNESSPYILVDVSSTDSRFPGEYTFPLTLPESNQTYKVFILAYKPDAENVTVVQDGTYVKVIERQRFTIPEASAYRSALPGYVEIMPGTTSVQANAPAIIETVREINVTLPHVKVDKVSYISPCDGQSVQENAAHDPTNAPMLPAASGKWFEVEVTITDDQGNPYNFAKAEEEGIQFENLTINVTIDDPNLGILEYESENGSSILVPVNPDTGTAKFRVWSTVSAGEVARHINIGIANVSNVFKVDVSFTSEVEPEPTAKVPEYWNINAPSNAMVYIYNYTAQNTTETNLTGTLEIEPGQRLQRIVYNLSNYTLLKFVGVGHVSGDVTNHFGEQVAGATVILEVWDNTTGKWVEAEDICGRPLEVTSSEDGHYAFDDVPTTESELFRAYATKDGAEGYSWNFTIPIGATATADVKVVGKMPAKFELSDLSVDTTSGEAPLTVTVSAVVKNTGEMSGKYRVELKVDGKTVQWVDVELNGGQSQKVEFQYTFVKPGTYNVAIGGLSPVQVTVTKPTTTTTTTTTTNKPTTTSETTTTTTSEDNGGLCGPAAIIGLAVIPLLLRRRK</sequence>
<dbReference type="NCBIfam" id="TIGR04288">
    <property type="entry name" value="CGP_CTERM"/>
    <property type="match status" value="1"/>
</dbReference>
<evidence type="ECO:0000256" key="1">
    <source>
        <dbReference type="SAM" id="MobiDB-lite"/>
    </source>
</evidence>